<dbReference type="SUPFAM" id="SSF51182">
    <property type="entry name" value="RmlC-like cupins"/>
    <property type="match status" value="1"/>
</dbReference>
<keyword evidence="1" id="KW-0732">Signal</keyword>
<protein>
    <recommendedName>
        <fullName evidence="4">Cupin</fullName>
    </recommendedName>
</protein>
<feature type="signal peptide" evidence="1">
    <location>
        <begin position="1"/>
        <end position="21"/>
    </location>
</feature>
<comment type="caution">
    <text evidence="2">The sequence shown here is derived from an EMBL/GenBank/DDBJ whole genome shotgun (WGS) entry which is preliminary data.</text>
</comment>
<reference evidence="3" key="1">
    <citation type="journal article" date="2019" name="Int. J. Syst. Evol. Microbiol.">
        <title>The Global Catalogue of Microorganisms (GCM) 10K type strain sequencing project: providing services to taxonomists for standard genome sequencing and annotation.</title>
        <authorList>
            <consortium name="The Broad Institute Genomics Platform"/>
            <consortium name="The Broad Institute Genome Sequencing Center for Infectious Disease"/>
            <person name="Wu L."/>
            <person name="Ma J."/>
        </authorList>
    </citation>
    <scope>NUCLEOTIDE SEQUENCE [LARGE SCALE GENOMIC DNA]</scope>
    <source>
        <strain evidence="3">NBRC 102520</strain>
    </source>
</reference>
<dbReference type="InterPro" id="IPR006311">
    <property type="entry name" value="TAT_signal"/>
</dbReference>
<feature type="chain" id="PRO_5045119734" description="Cupin" evidence="1">
    <location>
        <begin position="22"/>
        <end position="130"/>
    </location>
</feature>
<dbReference type="RefSeq" id="WP_284273270.1">
    <property type="nucleotide sequence ID" value="NZ_BSOW01000033.1"/>
</dbReference>
<dbReference type="InterPro" id="IPR014710">
    <property type="entry name" value="RmlC-like_jellyroll"/>
</dbReference>
<accession>A0ABQ6BAG0</accession>
<evidence type="ECO:0000256" key="1">
    <source>
        <dbReference type="SAM" id="SignalP"/>
    </source>
</evidence>
<dbReference type="Gene3D" id="2.60.120.10">
    <property type="entry name" value="Jelly Rolls"/>
    <property type="match status" value="1"/>
</dbReference>
<organism evidence="2 3">
    <name type="scientific">Bradyrhizobium iriomotense</name>
    <dbReference type="NCBI Taxonomy" id="441950"/>
    <lineage>
        <taxon>Bacteria</taxon>
        <taxon>Pseudomonadati</taxon>
        <taxon>Pseudomonadota</taxon>
        <taxon>Alphaproteobacteria</taxon>
        <taxon>Hyphomicrobiales</taxon>
        <taxon>Nitrobacteraceae</taxon>
        <taxon>Bradyrhizobium</taxon>
    </lineage>
</organism>
<dbReference type="EMBL" id="BSOW01000033">
    <property type="protein sequence ID" value="GLR90409.1"/>
    <property type="molecule type" value="Genomic_DNA"/>
</dbReference>
<gene>
    <name evidence="2" type="ORF">GCM10007857_71240</name>
</gene>
<evidence type="ECO:0008006" key="4">
    <source>
        <dbReference type="Google" id="ProtNLM"/>
    </source>
</evidence>
<keyword evidence="3" id="KW-1185">Reference proteome</keyword>
<evidence type="ECO:0000313" key="3">
    <source>
        <dbReference type="Proteomes" id="UP001156905"/>
    </source>
</evidence>
<sequence>MTKIDRRSALSLGFATAAAFAAGTPASAQTPPEGVSIQPWGKRESMIPGYKTVSMRDVVYRPGAKTSNPSMPNDMVCHVPEGELRVKQTGGMEFVAKKGDVWTCKKGIGEDLENVGSTVAIMRIIDLIPA</sequence>
<evidence type="ECO:0000313" key="2">
    <source>
        <dbReference type="EMBL" id="GLR90409.1"/>
    </source>
</evidence>
<dbReference type="PROSITE" id="PS51318">
    <property type="entry name" value="TAT"/>
    <property type="match status" value="1"/>
</dbReference>
<proteinExistence type="predicted"/>
<dbReference type="InterPro" id="IPR011051">
    <property type="entry name" value="RmlC_Cupin_sf"/>
</dbReference>
<name>A0ABQ6BAG0_9BRAD</name>
<dbReference type="Proteomes" id="UP001156905">
    <property type="component" value="Unassembled WGS sequence"/>
</dbReference>